<feature type="transmembrane region" description="Helical" evidence="6">
    <location>
        <begin position="300"/>
        <end position="321"/>
    </location>
</feature>
<dbReference type="PROSITE" id="PS50850">
    <property type="entry name" value="MFS"/>
    <property type="match status" value="1"/>
</dbReference>
<feature type="domain" description="Major facilitator superfamily (MFS) profile" evidence="7">
    <location>
        <begin position="4"/>
        <end position="385"/>
    </location>
</feature>
<feature type="transmembrane region" description="Helical" evidence="6">
    <location>
        <begin position="235"/>
        <end position="256"/>
    </location>
</feature>
<evidence type="ECO:0000256" key="5">
    <source>
        <dbReference type="ARBA" id="ARBA00023136"/>
    </source>
</evidence>
<name>A0A443J9J7_9RHOB</name>
<evidence type="ECO:0000259" key="7">
    <source>
        <dbReference type="PROSITE" id="PS50850"/>
    </source>
</evidence>
<dbReference type="Pfam" id="PF07690">
    <property type="entry name" value="MFS_1"/>
    <property type="match status" value="1"/>
</dbReference>
<keyword evidence="4 6" id="KW-1133">Transmembrane helix</keyword>
<accession>A0A443J9J7</accession>
<dbReference type="InterPro" id="IPR050189">
    <property type="entry name" value="MFS_Efflux_Transporters"/>
</dbReference>
<feature type="transmembrane region" description="Helical" evidence="6">
    <location>
        <begin position="70"/>
        <end position="93"/>
    </location>
</feature>
<feature type="transmembrane region" description="Helical" evidence="6">
    <location>
        <begin position="268"/>
        <end position="288"/>
    </location>
</feature>
<dbReference type="RefSeq" id="WP_128210248.1">
    <property type="nucleotide sequence ID" value="NZ_JBHRSO010000004.1"/>
</dbReference>
<feature type="transmembrane region" description="Helical" evidence="6">
    <location>
        <begin position="128"/>
        <end position="148"/>
    </location>
</feature>
<protein>
    <submittedName>
        <fullName evidence="8">MFS transporter</fullName>
    </submittedName>
</protein>
<dbReference type="PANTHER" id="PTHR43124">
    <property type="entry name" value="PURINE EFFLUX PUMP PBUE"/>
    <property type="match status" value="1"/>
</dbReference>
<dbReference type="InterPro" id="IPR020846">
    <property type="entry name" value="MFS_dom"/>
</dbReference>
<dbReference type="PANTHER" id="PTHR43124:SF8">
    <property type="entry name" value="INNER MEMBRANE TRANSPORT PROTEIN YDHP"/>
    <property type="match status" value="1"/>
</dbReference>
<dbReference type="AlphaFoldDB" id="A0A443J9J7"/>
<evidence type="ECO:0000256" key="2">
    <source>
        <dbReference type="ARBA" id="ARBA00022475"/>
    </source>
</evidence>
<feature type="transmembrane region" description="Helical" evidence="6">
    <location>
        <begin position="360"/>
        <end position="380"/>
    </location>
</feature>
<evidence type="ECO:0000256" key="3">
    <source>
        <dbReference type="ARBA" id="ARBA00022692"/>
    </source>
</evidence>
<dbReference type="InterPro" id="IPR011701">
    <property type="entry name" value="MFS"/>
</dbReference>
<dbReference type="SUPFAM" id="SSF103473">
    <property type="entry name" value="MFS general substrate transporter"/>
    <property type="match status" value="1"/>
</dbReference>
<feature type="transmembrane region" description="Helical" evidence="6">
    <location>
        <begin position="160"/>
        <end position="182"/>
    </location>
</feature>
<dbReference type="InterPro" id="IPR036259">
    <property type="entry name" value="MFS_trans_sf"/>
</dbReference>
<dbReference type="Gene3D" id="1.20.1250.20">
    <property type="entry name" value="MFS general substrate transporter like domains"/>
    <property type="match status" value="2"/>
</dbReference>
<keyword evidence="2" id="KW-1003">Cell membrane</keyword>
<comment type="subcellular location">
    <subcellularLocation>
        <location evidence="1">Cell membrane</location>
        <topology evidence="1">Multi-pass membrane protein</topology>
    </subcellularLocation>
</comment>
<dbReference type="GO" id="GO:0022857">
    <property type="term" value="F:transmembrane transporter activity"/>
    <property type="evidence" value="ECO:0007669"/>
    <property type="project" value="InterPro"/>
</dbReference>
<evidence type="ECO:0000256" key="1">
    <source>
        <dbReference type="ARBA" id="ARBA00004651"/>
    </source>
</evidence>
<dbReference type="GO" id="GO:0005886">
    <property type="term" value="C:plasma membrane"/>
    <property type="evidence" value="ECO:0007669"/>
    <property type="project" value="UniProtKB-SubCell"/>
</dbReference>
<evidence type="ECO:0000256" key="4">
    <source>
        <dbReference type="ARBA" id="ARBA00022989"/>
    </source>
</evidence>
<reference evidence="8 9" key="1">
    <citation type="submission" date="2019-01" db="EMBL/GenBank/DDBJ databases">
        <title>Sinorhodobacter populi sp. nov. isolated from the symptomatic bark tissue of Populus euramericana canker.</title>
        <authorList>
            <person name="Xu G."/>
        </authorList>
    </citation>
    <scope>NUCLEOTIDE SEQUENCE [LARGE SCALE GENOMIC DNA]</scope>
    <source>
        <strain evidence="8 9">SK2B-1</strain>
    </source>
</reference>
<reference evidence="8 9" key="2">
    <citation type="submission" date="2019-01" db="EMBL/GenBank/DDBJ databases">
        <authorList>
            <person name="Li Y."/>
        </authorList>
    </citation>
    <scope>NUCLEOTIDE SEQUENCE [LARGE SCALE GENOMIC DNA]</scope>
    <source>
        <strain evidence="8 9">SK2B-1</strain>
    </source>
</reference>
<keyword evidence="5 6" id="KW-0472">Membrane</keyword>
<feature type="transmembrane region" description="Helical" evidence="6">
    <location>
        <begin position="99"/>
        <end position="121"/>
    </location>
</feature>
<dbReference type="CDD" id="cd17324">
    <property type="entry name" value="MFS_NepI_like"/>
    <property type="match status" value="1"/>
</dbReference>
<evidence type="ECO:0000313" key="9">
    <source>
        <dbReference type="Proteomes" id="UP000284476"/>
    </source>
</evidence>
<comment type="caution">
    <text evidence="8">The sequence shown here is derived from an EMBL/GenBank/DDBJ whole genome shotgun (WGS) entry which is preliminary data.</text>
</comment>
<dbReference type="EMBL" id="SAUZ01000031">
    <property type="protein sequence ID" value="RWR17157.1"/>
    <property type="molecule type" value="Genomic_DNA"/>
</dbReference>
<gene>
    <name evidence="8" type="ORF">D2T30_19730</name>
</gene>
<proteinExistence type="predicted"/>
<dbReference type="Proteomes" id="UP000284476">
    <property type="component" value="Unassembled WGS sequence"/>
</dbReference>
<organism evidence="8 9">
    <name type="scientific">Paenirhodobacter populi</name>
    <dbReference type="NCBI Taxonomy" id="2306993"/>
    <lineage>
        <taxon>Bacteria</taxon>
        <taxon>Pseudomonadati</taxon>
        <taxon>Pseudomonadota</taxon>
        <taxon>Alphaproteobacteria</taxon>
        <taxon>Rhodobacterales</taxon>
        <taxon>Rhodobacter group</taxon>
        <taxon>Paenirhodobacter</taxon>
    </lineage>
</organism>
<evidence type="ECO:0000313" key="8">
    <source>
        <dbReference type="EMBL" id="RWR17157.1"/>
    </source>
</evidence>
<feature type="transmembrane region" description="Helical" evidence="6">
    <location>
        <begin position="38"/>
        <end position="58"/>
    </location>
</feature>
<feature type="transmembrane region" description="Helical" evidence="6">
    <location>
        <begin position="333"/>
        <end position="354"/>
    </location>
</feature>
<dbReference type="InterPro" id="IPR001958">
    <property type="entry name" value="Tet-R_TetA/multi-R_MdtG-like"/>
</dbReference>
<evidence type="ECO:0000256" key="6">
    <source>
        <dbReference type="SAM" id="Phobius"/>
    </source>
</evidence>
<dbReference type="PRINTS" id="PR01035">
    <property type="entry name" value="TCRTETA"/>
</dbReference>
<keyword evidence="3 6" id="KW-0812">Transmembrane</keyword>
<feature type="transmembrane region" description="Helical" evidence="6">
    <location>
        <begin position="203"/>
        <end position="223"/>
    </location>
</feature>
<sequence length="389" mass="39260">MPLGLFALTVSAFAIGTTEFVIVGLIPEMAVDLDVSIPTAGLLVSLYAFAIAIGAPIVTALTGGLPRRALAIGLMGLFTLGNLIAAVAPGYAVLMAGRVVTGISHGVFFSIGATIATSLVDRSRAGQAVALMFAGLTVAMVVGVPFGAFVGQHFGWRAPFLAVAGLGLISVAGLFLWLPGTIPHNPPTGLHSQLALLARPQLLAMYLVTVFGFGGSFVVFTYLSPLLTDVTGVSTGGVSLALMLFGVATVIGNLLGGKLGDRIGTRKALKVVITGLALSQAALLLTASHPLAMFANLVTWGIFAFAISPIVQSGVVAVATAEAPDAIDAASGFNIAAFSLGVSGASFAGGLIVAGVGLMATPWAAVASTLIALAIAQWGLRPHHGYMSV</sequence>